<evidence type="ECO:0000256" key="12">
    <source>
        <dbReference type="SAM" id="MobiDB-lite"/>
    </source>
</evidence>
<feature type="compositionally biased region" description="Basic residues" evidence="12">
    <location>
        <begin position="90"/>
        <end position="100"/>
    </location>
</feature>
<keyword evidence="4 11" id="KW-0863">Zinc-finger</keyword>
<proteinExistence type="predicted"/>
<sequence>MRNTAGRHLCNTCSFQKKTNRHNRPLLRPKRRPVVTQRKDTQCVNCLTDTTTLWRRNSAGEPVCNACGLYYKLHQVNRPLAMKKDGIQTRNRRVTNKKKRTADQSEAELSRLFTPPLMASDCRSTGGWTH</sequence>
<dbReference type="GO" id="GO:0045165">
    <property type="term" value="P:cell fate commitment"/>
    <property type="evidence" value="ECO:0007669"/>
    <property type="project" value="TreeGrafter"/>
</dbReference>
<protein>
    <submittedName>
        <fullName evidence="14">Erythroid transcription factor</fullName>
    </submittedName>
</protein>
<organism evidence="14 15">
    <name type="scientific">Scomber scombrus</name>
    <name type="common">Atlantic mackerel</name>
    <name type="synonym">Scomber vernalis</name>
    <dbReference type="NCBI Taxonomy" id="13677"/>
    <lineage>
        <taxon>Eukaryota</taxon>
        <taxon>Metazoa</taxon>
        <taxon>Chordata</taxon>
        <taxon>Craniata</taxon>
        <taxon>Vertebrata</taxon>
        <taxon>Euteleostomi</taxon>
        <taxon>Actinopterygii</taxon>
        <taxon>Neopterygii</taxon>
        <taxon>Teleostei</taxon>
        <taxon>Neoteleostei</taxon>
        <taxon>Acanthomorphata</taxon>
        <taxon>Pelagiaria</taxon>
        <taxon>Scombriformes</taxon>
        <taxon>Scombridae</taxon>
        <taxon>Scomber</taxon>
    </lineage>
</organism>
<evidence type="ECO:0000313" key="15">
    <source>
        <dbReference type="Proteomes" id="UP001314229"/>
    </source>
</evidence>
<dbReference type="CDD" id="cd00202">
    <property type="entry name" value="ZnF_GATA"/>
    <property type="match status" value="1"/>
</dbReference>
<dbReference type="InterPro" id="IPR013088">
    <property type="entry name" value="Znf_NHR/GATA"/>
</dbReference>
<feature type="region of interest" description="Disordered" evidence="12">
    <location>
        <begin position="84"/>
        <end position="107"/>
    </location>
</feature>
<dbReference type="FunFam" id="3.30.50.10:FF:000002">
    <property type="entry name" value="Gata transcription factor gatad"/>
    <property type="match status" value="1"/>
</dbReference>
<evidence type="ECO:0000256" key="9">
    <source>
        <dbReference type="ARBA" id="ARBA00023163"/>
    </source>
</evidence>
<dbReference type="GO" id="GO:0000981">
    <property type="term" value="F:DNA-binding transcription factor activity, RNA polymerase II-specific"/>
    <property type="evidence" value="ECO:0007669"/>
    <property type="project" value="TreeGrafter"/>
</dbReference>
<evidence type="ECO:0000256" key="3">
    <source>
        <dbReference type="ARBA" id="ARBA00022737"/>
    </source>
</evidence>
<evidence type="ECO:0000256" key="8">
    <source>
        <dbReference type="ARBA" id="ARBA00023159"/>
    </source>
</evidence>
<evidence type="ECO:0000256" key="10">
    <source>
        <dbReference type="ARBA" id="ARBA00023242"/>
    </source>
</evidence>
<dbReference type="GO" id="GO:0005634">
    <property type="term" value="C:nucleus"/>
    <property type="evidence" value="ECO:0007669"/>
    <property type="project" value="UniProtKB-SubCell"/>
</dbReference>
<reference evidence="14 15" key="1">
    <citation type="submission" date="2024-01" db="EMBL/GenBank/DDBJ databases">
        <authorList>
            <person name="Alioto T."/>
            <person name="Alioto T."/>
            <person name="Gomez Garrido J."/>
        </authorList>
    </citation>
    <scope>NUCLEOTIDE SEQUENCE [LARGE SCALE GENOMIC DNA]</scope>
</reference>
<dbReference type="PRINTS" id="PR00619">
    <property type="entry name" value="GATAZNFINGER"/>
</dbReference>
<dbReference type="PROSITE" id="PS00344">
    <property type="entry name" value="GATA_ZN_FINGER_1"/>
    <property type="match status" value="1"/>
</dbReference>
<keyword evidence="9" id="KW-0804">Transcription</keyword>
<dbReference type="GO" id="GO:0000978">
    <property type="term" value="F:RNA polymerase II cis-regulatory region sequence-specific DNA binding"/>
    <property type="evidence" value="ECO:0007669"/>
    <property type="project" value="TreeGrafter"/>
</dbReference>
<dbReference type="SMART" id="SM00401">
    <property type="entry name" value="ZnF_GATA"/>
    <property type="match status" value="1"/>
</dbReference>
<dbReference type="Pfam" id="PF00320">
    <property type="entry name" value="GATA"/>
    <property type="match status" value="1"/>
</dbReference>
<dbReference type="PANTHER" id="PTHR10071">
    <property type="entry name" value="TRANSCRIPTION FACTOR GATA FAMILY MEMBER"/>
    <property type="match status" value="1"/>
</dbReference>
<dbReference type="AlphaFoldDB" id="A0AAV1Q7J5"/>
<dbReference type="PROSITE" id="PS50114">
    <property type="entry name" value="GATA_ZN_FINGER_2"/>
    <property type="match status" value="2"/>
</dbReference>
<dbReference type="SUPFAM" id="SSF57716">
    <property type="entry name" value="Glucocorticoid receptor-like (DNA-binding domain)"/>
    <property type="match status" value="1"/>
</dbReference>
<dbReference type="InterPro" id="IPR039355">
    <property type="entry name" value="Transcription_factor_GATA"/>
</dbReference>
<evidence type="ECO:0000256" key="7">
    <source>
        <dbReference type="ARBA" id="ARBA00023125"/>
    </source>
</evidence>
<evidence type="ECO:0000256" key="6">
    <source>
        <dbReference type="ARBA" id="ARBA00023015"/>
    </source>
</evidence>
<keyword evidence="2" id="KW-0479">Metal-binding</keyword>
<dbReference type="Gene3D" id="3.30.50.10">
    <property type="entry name" value="Erythroid Transcription Factor GATA-1, subunit A"/>
    <property type="match status" value="1"/>
</dbReference>
<evidence type="ECO:0000256" key="1">
    <source>
        <dbReference type="ARBA" id="ARBA00004123"/>
    </source>
</evidence>
<gene>
    <name evidence="14" type="ORF">FSCOSCO3_A009692</name>
</gene>
<keyword evidence="6" id="KW-0805">Transcription regulation</keyword>
<keyword evidence="15" id="KW-1185">Reference proteome</keyword>
<evidence type="ECO:0000256" key="4">
    <source>
        <dbReference type="ARBA" id="ARBA00022771"/>
    </source>
</evidence>
<evidence type="ECO:0000256" key="11">
    <source>
        <dbReference type="PROSITE-ProRule" id="PRU00094"/>
    </source>
</evidence>
<keyword evidence="7" id="KW-0238">DNA-binding</keyword>
<comment type="caution">
    <text evidence="14">The sequence shown here is derived from an EMBL/GenBank/DDBJ whole genome shotgun (WGS) entry which is preliminary data.</text>
</comment>
<dbReference type="EMBL" id="CAWUFR010000689">
    <property type="protein sequence ID" value="CAK6980452.1"/>
    <property type="molecule type" value="Genomic_DNA"/>
</dbReference>
<dbReference type="PANTHER" id="PTHR10071:SF190">
    <property type="entry name" value="ERYTHROID TRANSCRIPTION FACTOR"/>
    <property type="match status" value="1"/>
</dbReference>
<keyword evidence="10" id="KW-0539">Nucleus</keyword>
<feature type="domain" description="GATA-type" evidence="13">
    <location>
        <begin position="37"/>
        <end position="90"/>
    </location>
</feature>
<dbReference type="GO" id="GO:0045944">
    <property type="term" value="P:positive regulation of transcription by RNA polymerase II"/>
    <property type="evidence" value="ECO:0007669"/>
    <property type="project" value="TreeGrafter"/>
</dbReference>
<name>A0AAV1Q7J5_SCOSC</name>
<feature type="domain" description="GATA-type" evidence="13">
    <location>
        <begin position="1"/>
        <end position="38"/>
    </location>
</feature>
<evidence type="ECO:0000256" key="5">
    <source>
        <dbReference type="ARBA" id="ARBA00022833"/>
    </source>
</evidence>
<evidence type="ECO:0000256" key="2">
    <source>
        <dbReference type="ARBA" id="ARBA00022723"/>
    </source>
</evidence>
<keyword evidence="3" id="KW-0677">Repeat</keyword>
<keyword evidence="5" id="KW-0862">Zinc</keyword>
<dbReference type="GO" id="GO:0000122">
    <property type="term" value="P:negative regulation of transcription by RNA polymerase II"/>
    <property type="evidence" value="ECO:0007669"/>
    <property type="project" value="TreeGrafter"/>
</dbReference>
<keyword evidence="8" id="KW-0010">Activator</keyword>
<evidence type="ECO:0000313" key="14">
    <source>
        <dbReference type="EMBL" id="CAK6980452.1"/>
    </source>
</evidence>
<dbReference type="GO" id="GO:0008270">
    <property type="term" value="F:zinc ion binding"/>
    <property type="evidence" value="ECO:0007669"/>
    <property type="project" value="UniProtKB-KW"/>
</dbReference>
<dbReference type="Proteomes" id="UP001314229">
    <property type="component" value="Unassembled WGS sequence"/>
</dbReference>
<accession>A0AAV1Q7J5</accession>
<comment type="subcellular location">
    <subcellularLocation>
        <location evidence="1">Nucleus</location>
    </subcellularLocation>
</comment>
<evidence type="ECO:0000259" key="13">
    <source>
        <dbReference type="PROSITE" id="PS50114"/>
    </source>
</evidence>
<dbReference type="InterPro" id="IPR000679">
    <property type="entry name" value="Znf_GATA"/>
</dbReference>